<evidence type="ECO:0000256" key="1">
    <source>
        <dbReference type="ARBA" id="ARBA00023002"/>
    </source>
</evidence>
<dbReference type="SUPFAM" id="SSF51430">
    <property type="entry name" value="NAD(P)-linked oxidoreductase"/>
    <property type="match status" value="1"/>
</dbReference>
<evidence type="ECO:0000259" key="2">
    <source>
        <dbReference type="Pfam" id="PF00248"/>
    </source>
</evidence>
<dbReference type="OrthoDB" id="37537at2759"/>
<dbReference type="PANTHER" id="PTHR43625">
    <property type="entry name" value="AFLATOXIN B1 ALDEHYDE REDUCTASE"/>
    <property type="match status" value="1"/>
</dbReference>
<dbReference type="STRING" id="1353952.A0A165HBT8"/>
<reference evidence="3 4" key="1">
    <citation type="journal article" date="2016" name="Mol. Biol. Evol.">
        <title>Comparative Genomics of Early-Diverging Mushroom-Forming Fungi Provides Insights into the Origins of Lignocellulose Decay Capabilities.</title>
        <authorList>
            <person name="Nagy L.G."/>
            <person name="Riley R."/>
            <person name="Tritt A."/>
            <person name="Adam C."/>
            <person name="Daum C."/>
            <person name="Floudas D."/>
            <person name="Sun H."/>
            <person name="Yadav J.S."/>
            <person name="Pangilinan J."/>
            <person name="Larsson K.H."/>
            <person name="Matsuura K."/>
            <person name="Barry K."/>
            <person name="Labutti K."/>
            <person name="Kuo R."/>
            <person name="Ohm R.A."/>
            <person name="Bhattacharya S.S."/>
            <person name="Shirouzu T."/>
            <person name="Yoshinaga Y."/>
            <person name="Martin F.M."/>
            <person name="Grigoriev I.V."/>
            <person name="Hibbett D.S."/>
        </authorList>
    </citation>
    <scope>NUCLEOTIDE SEQUENCE [LARGE SCALE GENOMIC DNA]</scope>
    <source>
        <strain evidence="3 4">HHB12733</strain>
    </source>
</reference>
<protein>
    <submittedName>
        <fullName evidence="3">Aldo/keto reductase</fullName>
    </submittedName>
</protein>
<dbReference type="Proteomes" id="UP000076842">
    <property type="component" value="Unassembled WGS sequence"/>
</dbReference>
<dbReference type="GO" id="GO:0016491">
    <property type="term" value="F:oxidoreductase activity"/>
    <property type="evidence" value="ECO:0007669"/>
    <property type="project" value="UniProtKB-KW"/>
</dbReference>
<dbReference type="AlphaFoldDB" id="A0A165HBT8"/>
<dbReference type="PANTHER" id="PTHR43625:SF40">
    <property type="entry name" value="ALDO-KETO REDUCTASE YAKC [NADP(+)]"/>
    <property type="match status" value="1"/>
</dbReference>
<dbReference type="GO" id="GO:0005737">
    <property type="term" value="C:cytoplasm"/>
    <property type="evidence" value="ECO:0007669"/>
    <property type="project" value="TreeGrafter"/>
</dbReference>
<dbReference type="EMBL" id="KV423944">
    <property type="protein sequence ID" value="KZT59094.1"/>
    <property type="molecule type" value="Genomic_DNA"/>
</dbReference>
<gene>
    <name evidence="3" type="ORF">CALCODRAFT_431537</name>
</gene>
<dbReference type="InParanoid" id="A0A165HBT8"/>
<dbReference type="InterPro" id="IPR036812">
    <property type="entry name" value="NAD(P)_OxRdtase_dom_sf"/>
</dbReference>
<feature type="domain" description="NADP-dependent oxidoreductase" evidence="2">
    <location>
        <begin position="17"/>
        <end position="315"/>
    </location>
</feature>
<accession>A0A165HBT8</accession>
<organism evidence="3 4">
    <name type="scientific">Calocera cornea HHB12733</name>
    <dbReference type="NCBI Taxonomy" id="1353952"/>
    <lineage>
        <taxon>Eukaryota</taxon>
        <taxon>Fungi</taxon>
        <taxon>Dikarya</taxon>
        <taxon>Basidiomycota</taxon>
        <taxon>Agaricomycotina</taxon>
        <taxon>Dacrymycetes</taxon>
        <taxon>Dacrymycetales</taxon>
        <taxon>Dacrymycetaceae</taxon>
        <taxon>Calocera</taxon>
    </lineage>
</organism>
<dbReference type="Gene3D" id="3.20.20.100">
    <property type="entry name" value="NADP-dependent oxidoreductase domain"/>
    <property type="match status" value="1"/>
</dbReference>
<dbReference type="InterPro" id="IPR023210">
    <property type="entry name" value="NADP_OxRdtase_dom"/>
</dbReference>
<sequence length="335" mass="37353">MALPTRKIGSDDVPIPGLGAMGMSGWYAGWGDTERNIATLKAAWELGCRFWDTADIYGDKRMWENEELIGQALKECNIPRKDIFLATKFGNWQNEDGSRVINGKPEYVKAACERSLKALGTDYIDLYYQHRVDKNTPIEETMGALKELQEAGKIRYVGISECSADTLRRANKVVKIAAVQIEYSLWETGPETNGLFDACKELGIAFVAYSPLGRGLISGSVKSRADLTPADNRWKHPRFSEENFPKNVELVEELAKLAKQKGVTPAQLAIAWVHAQWDGILAIPGTTRVERLKENLGSLKVTITPAEMAEIRKILDSFPRAGTRYPEAMMKDVNV</sequence>
<dbReference type="CDD" id="cd19076">
    <property type="entry name" value="AKR_AKR13A_13D"/>
    <property type="match status" value="1"/>
</dbReference>
<evidence type="ECO:0000313" key="4">
    <source>
        <dbReference type="Proteomes" id="UP000076842"/>
    </source>
</evidence>
<keyword evidence="1" id="KW-0560">Oxidoreductase</keyword>
<evidence type="ECO:0000313" key="3">
    <source>
        <dbReference type="EMBL" id="KZT59094.1"/>
    </source>
</evidence>
<proteinExistence type="predicted"/>
<dbReference type="InterPro" id="IPR050791">
    <property type="entry name" value="Aldo-Keto_reductase"/>
</dbReference>
<dbReference type="Pfam" id="PF00248">
    <property type="entry name" value="Aldo_ket_red"/>
    <property type="match status" value="1"/>
</dbReference>
<name>A0A165HBT8_9BASI</name>
<keyword evidence="4" id="KW-1185">Reference proteome</keyword>